<reference evidence="3" key="1">
    <citation type="submission" date="2014-03" db="EMBL/GenBank/DDBJ databases">
        <authorList>
            <person name="Aksoy S."/>
            <person name="Warren W."/>
            <person name="Wilson R.K."/>
        </authorList>
    </citation>
    <scope>NUCLEOTIDE SEQUENCE [LARGE SCALE GENOMIC DNA]</scope>
    <source>
        <strain evidence="3">IAEA</strain>
    </source>
</reference>
<protein>
    <submittedName>
        <fullName evidence="2">Uncharacterized protein</fullName>
    </submittedName>
</protein>
<name>A0A1B0A7B6_GLOPL</name>
<evidence type="ECO:0000313" key="3">
    <source>
        <dbReference type="Proteomes" id="UP000092445"/>
    </source>
</evidence>
<dbReference type="VEuPathDB" id="VectorBase:GPAI036527"/>
<feature type="region of interest" description="Disordered" evidence="1">
    <location>
        <begin position="1"/>
        <end position="25"/>
    </location>
</feature>
<evidence type="ECO:0000256" key="1">
    <source>
        <dbReference type="SAM" id="MobiDB-lite"/>
    </source>
</evidence>
<evidence type="ECO:0000313" key="2">
    <source>
        <dbReference type="EnsemblMetazoa" id="GPAI036527-PA"/>
    </source>
</evidence>
<keyword evidence="3" id="KW-1185">Reference proteome</keyword>
<proteinExistence type="predicted"/>
<feature type="compositionally biased region" description="Polar residues" evidence="1">
    <location>
        <begin position="9"/>
        <end position="19"/>
    </location>
</feature>
<dbReference type="Proteomes" id="UP000092445">
    <property type="component" value="Unassembled WGS sequence"/>
</dbReference>
<organism evidence="2 3">
    <name type="scientific">Glossina pallidipes</name>
    <name type="common">Tsetse fly</name>
    <dbReference type="NCBI Taxonomy" id="7398"/>
    <lineage>
        <taxon>Eukaryota</taxon>
        <taxon>Metazoa</taxon>
        <taxon>Ecdysozoa</taxon>
        <taxon>Arthropoda</taxon>
        <taxon>Hexapoda</taxon>
        <taxon>Insecta</taxon>
        <taxon>Pterygota</taxon>
        <taxon>Neoptera</taxon>
        <taxon>Endopterygota</taxon>
        <taxon>Diptera</taxon>
        <taxon>Brachycera</taxon>
        <taxon>Muscomorpha</taxon>
        <taxon>Hippoboscoidea</taxon>
        <taxon>Glossinidae</taxon>
        <taxon>Glossina</taxon>
    </lineage>
</organism>
<reference evidence="2" key="2">
    <citation type="submission" date="2020-05" db="UniProtKB">
        <authorList>
            <consortium name="EnsemblMetazoa"/>
        </authorList>
    </citation>
    <scope>IDENTIFICATION</scope>
    <source>
        <strain evidence="2">IAEA</strain>
    </source>
</reference>
<sequence>MGYEGITFTKVNQGSSTTGHGKPKSNREDFAIRKLALDDCRELGVARFTDFNKFLAKKINENCFRKDIGASQTHTNSFIVYGNNSYASHFAQLSKRVRPRQSATAINNNNVIIISELSSLAVVPNIEKRRIYRFII</sequence>
<dbReference type="EnsemblMetazoa" id="GPAI036527-RA">
    <property type="protein sequence ID" value="GPAI036527-PA"/>
    <property type="gene ID" value="GPAI036527"/>
</dbReference>
<dbReference type="AlphaFoldDB" id="A0A1B0A7B6"/>
<accession>A0A1B0A7B6</accession>